<keyword evidence="1" id="KW-1133">Transmembrane helix</keyword>
<dbReference type="PANTHER" id="PTHR35551:SF1">
    <property type="entry name" value="ACCLIMATION OF PHOTOSYNTHESIS TO ENVIRONMENT"/>
    <property type="match status" value="1"/>
</dbReference>
<protein>
    <submittedName>
        <fullName evidence="2">DUF2854 domain-containing protein</fullName>
    </submittedName>
</protein>
<feature type="transmembrane region" description="Helical" evidence="1">
    <location>
        <begin position="7"/>
        <end position="27"/>
    </location>
</feature>
<evidence type="ECO:0000313" key="3">
    <source>
        <dbReference type="Proteomes" id="UP000646053"/>
    </source>
</evidence>
<dbReference type="AlphaFoldDB" id="A0A8J7YWH4"/>
<dbReference type="EMBL" id="WVIE01000001">
    <property type="protein sequence ID" value="NDJ15899.1"/>
    <property type="molecule type" value="Genomic_DNA"/>
</dbReference>
<gene>
    <name evidence="2" type="ORF">GS601_01115</name>
</gene>
<proteinExistence type="predicted"/>
<comment type="caution">
    <text evidence="2">The sequence shown here is derived from an EMBL/GenBank/DDBJ whole genome shotgun (WGS) entry which is preliminary data.</text>
</comment>
<evidence type="ECO:0000313" key="2">
    <source>
        <dbReference type="EMBL" id="NDJ15899.1"/>
    </source>
</evidence>
<dbReference type="Pfam" id="PF11016">
    <property type="entry name" value="DUF2854"/>
    <property type="match status" value="1"/>
</dbReference>
<sequence length="188" mass="20688">MLRKLPLGMLLLCAGGVVTVVGIAAYLLDYAALNMVGFFYGIPLFLGGVALKITELKPVPFMAQTTPEVLALREQQATSTQTQILNDVTRYRYGQKAHFDSALNYLGLSPIEKQRPELAAVREESRNGAYTLVLLFDSAYLSFDLWKQRQDKMTNFFGPGVKVELAQPDEDEVEVSIIAAPAIAATVE</sequence>
<dbReference type="Proteomes" id="UP000646053">
    <property type="component" value="Unassembled WGS sequence"/>
</dbReference>
<dbReference type="InterPro" id="IPR021275">
    <property type="entry name" value="DUF2854"/>
</dbReference>
<dbReference type="PANTHER" id="PTHR35551">
    <property type="match status" value="1"/>
</dbReference>
<feature type="transmembrane region" description="Helical" evidence="1">
    <location>
        <begin position="33"/>
        <end position="53"/>
    </location>
</feature>
<organism evidence="2 3">
    <name type="scientific">Myxacorys almedinensis A</name>
    <dbReference type="NCBI Taxonomy" id="2690445"/>
    <lineage>
        <taxon>Bacteria</taxon>
        <taxon>Bacillati</taxon>
        <taxon>Cyanobacteriota</taxon>
        <taxon>Cyanophyceae</taxon>
        <taxon>Leptolyngbyales</taxon>
        <taxon>Leptolyngbyaceae</taxon>
        <taxon>Myxacorys</taxon>
        <taxon>Myxacorys almedinensis</taxon>
    </lineage>
</organism>
<dbReference type="RefSeq" id="WP_162421300.1">
    <property type="nucleotide sequence ID" value="NZ_WVIE01000001.1"/>
</dbReference>
<reference evidence="2" key="1">
    <citation type="submission" date="2019-12" db="EMBL/GenBank/DDBJ databases">
        <title>High-Quality draft genome sequences of three cyanobacteria isolated from the limestone walls of the Old Cathedral of Coimbra.</title>
        <authorList>
            <person name="Tiago I."/>
            <person name="Soares F."/>
            <person name="Portugal A."/>
        </authorList>
    </citation>
    <scope>NUCLEOTIDE SEQUENCE</scope>
    <source>
        <strain evidence="2">A</strain>
    </source>
</reference>
<accession>A0A8J7YWH4</accession>
<keyword evidence="1" id="KW-0812">Transmembrane</keyword>
<name>A0A8J7YWH4_9CYAN</name>
<keyword evidence="1" id="KW-0472">Membrane</keyword>
<keyword evidence="3" id="KW-1185">Reference proteome</keyword>
<evidence type="ECO:0000256" key="1">
    <source>
        <dbReference type="SAM" id="Phobius"/>
    </source>
</evidence>